<feature type="compositionally biased region" description="Basic and acidic residues" evidence="1">
    <location>
        <begin position="299"/>
        <end position="309"/>
    </location>
</feature>
<feature type="region of interest" description="Disordered" evidence="1">
    <location>
        <begin position="374"/>
        <end position="424"/>
    </location>
</feature>
<evidence type="ECO:0000313" key="2">
    <source>
        <dbReference type="EMBL" id="OQE20149.1"/>
    </source>
</evidence>
<evidence type="ECO:0000256" key="1">
    <source>
        <dbReference type="SAM" id="MobiDB-lite"/>
    </source>
</evidence>
<proteinExistence type="predicted"/>
<dbReference type="AlphaFoldDB" id="A0A1V6T2E7"/>
<protein>
    <submittedName>
        <fullName evidence="2">Uncharacterized protein</fullName>
    </submittedName>
</protein>
<dbReference type="EMBL" id="MLQL01000017">
    <property type="protein sequence ID" value="OQE20149.1"/>
    <property type="molecule type" value="Genomic_DNA"/>
</dbReference>
<accession>A0A1V6T2E7</accession>
<feature type="compositionally biased region" description="Polar residues" evidence="1">
    <location>
        <begin position="374"/>
        <end position="388"/>
    </location>
</feature>
<feature type="region of interest" description="Disordered" evidence="1">
    <location>
        <begin position="1"/>
        <end position="27"/>
    </location>
</feature>
<name>A0A1V6T2E7_9EURO</name>
<feature type="compositionally biased region" description="Polar residues" evidence="1">
    <location>
        <begin position="10"/>
        <end position="23"/>
    </location>
</feature>
<reference evidence="3" key="1">
    <citation type="journal article" date="2017" name="Nat. Microbiol.">
        <title>Global analysis of biosynthetic gene clusters reveals vast potential of secondary metabolite production in Penicillium species.</title>
        <authorList>
            <person name="Nielsen J.C."/>
            <person name="Grijseels S."/>
            <person name="Prigent S."/>
            <person name="Ji B."/>
            <person name="Dainat J."/>
            <person name="Nielsen K.F."/>
            <person name="Frisvad J.C."/>
            <person name="Workman M."/>
            <person name="Nielsen J."/>
        </authorList>
    </citation>
    <scope>NUCLEOTIDE SEQUENCE [LARGE SCALE GENOMIC DNA]</scope>
    <source>
        <strain evidence="3">IBT 14082</strain>
    </source>
</reference>
<sequence>MEGGSKTDETQSVDVNPFSQETLDNTRAKHMDEVVKRMIHELPKNMRRDRWSRTNKDLCDTHQGLNADLMADVFNLVQKEVGHHLRKFDAYPDLLKPLDILIVQKLQAIQGMWTKPDAKDPVSEAWHYETSCCQACMVARVASDKNALRNLRIALLSRTQTRLNHAPRRLMKFVDSCIDLFPNHVDELYGTSSQFAFILKDTRKACSKAWYQDPAHAYSTPTQREHTDHDKNDKDKNDKRGESGKSARSHGPAGEYNPRKKYPQPPPPIAASHPAERIYRPTSSPSRKASTSSYHMKRDRLPDPNPDRVTRLIDFADDNYQGLRIGPERRRASTVYGPPGTPPSPSTASNFLGTMDEIDELLEMYKGMGTNPYSRSTEDFSIQGSSRVPSECRSPSICSTDSDWSDEDEDPRKPESSSAARTTWNLVCEQSNMI</sequence>
<comment type="caution">
    <text evidence="2">The sequence shown here is derived from an EMBL/GenBank/DDBJ whole genome shotgun (WGS) entry which is preliminary data.</text>
</comment>
<organism evidence="2 3">
    <name type="scientific">Penicillium flavigenum</name>
    <dbReference type="NCBI Taxonomy" id="254877"/>
    <lineage>
        <taxon>Eukaryota</taxon>
        <taxon>Fungi</taxon>
        <taxon>Dikarya</taxon>
        <taxon>Ascomycota</taxon>
        <taxon>Pezizomycotina</taxon>
        <taxon>Eurotiomycetes</taxon>
        <taxon>Eurotiomycetidae</taxon>
        <taxon>Eurotiales</taxon>
        <taxon>Aspergillaceae</taxon>
        <taxon>Penicillium</taxon>
    </lineage>
</organism>
<feature type="compositionally biased region" description="Low complexity" evidence="1">
    <location>
        <begin position="280"/>
        <end position="293"/>
    </location>
</feature>
<feature type="compositionally biased region" description="Basic and acidic residues" evidence="1">
    <location>
        <begin position="223"/>
        <end position="245"/>
    </location>
</feature>
<feature type="region of interest" description="Disordered" evidence="1">
    <location>
        <begin position="217"/>
        <end position="309"/>
    </location>
</feature>
<dbReference type="STRING" id="254877.A0A1V6T2E7"/>
<feature type="region of interest" description="Disordered" evidence="1">
    <location>
        <begin position="331"/>
        <end position="350"/>
    </location>
</feature>
<keyword evidence="3" id="KW-1185">Reference proteome</keyword>
<evidence type="ECO:0000313" key="3">
    <source>
        <dbReference type="Proteomes" id="UP000191342"/>
    </source>
</evidence>
<dbReference type="Proteomes" id="UP000191342">
    <property type="component" value="Unassembled WGS sequence"/>
</dbReference>
<gene>
    <name evidence="2" type="ORF">PENFLA_c017G10657</name>
</gene>
<dbReference type="OrthoDB" id="3786931at2759"/>